<dbReference type="HOGENOM" id="CLU_1082445_0_0_1"/>
<dbReference type="Proteomes" id="UP000008063">
    <property type="component" value="Unassembled WGS sequence"/>
</dbReference>
<name>F8Q243_SERL3</name>
<dbReference type="AlphaFoldDB" id="F8Q243"/>
<dbReference type="InParanoid" id="F8Q243"/>
<dbReference type="EMBL" id="GL945482">
    <property type="protein sequence ID" value="EGN97254.1"/>
    <property type="molecule type" value="Genomic_DNA"/>
</dbReference>
<protein>
    <submittedName>
        <fullName evidence="2">Uncharacterized protein</fullName>
    </submittedName>
</protein>
<feature type="compositionally biased region" description="Acidic residues" evidence="1">
    <location>
        <begin position="66"/>
        <end position="76"/>
    </location>
</feature>
<accession>F8Q243</accession>
<evidence type="ECO:0000256" key="1">
    <source>
        <dbReference type="SAM" id="MobiDB-lite"/>
    </source>
</evidence>
<proteinExistence type="predicted"/>
<feature type="region of interest" description="Disordered" evidence="1">
    <location>
        <begin position="53"/>
        <end position="76"/>
    </location>
</feature>
<keyword evidence="3" id="KW-1185">Reference proteome</keyword>
<evidence type="ECO:0000313" key="3">
    <source>
        <dbReference type="Proteomes" id="UP000008063"/>
    </source>
</evidence>
<organism evidence="3">
    <name type="scientific">Serpula lacrymans var. lacrymans (strain S7.3)</name>
    <name type="common">Dry rot fungus</name>
    <dbReference type="NCBI Taxonomy" id="936435"/>
    <lineage>
        <taxon>Eukaryota</taxon>
        <taxon>Fungi</taxon>
        <taxon>Dikarya</taxon>
        <taxon>Basidiomycota</taxon>
        <taxon>Agaricomycotina</taxon>
        <taxon>Agaricomycetes</taxon>
        <taxon>Agaricomycetidae</taxon>
        <taxon>Boletales</taxon>
        <taxon>Coniophorineae</taxon>
        <taxon>Serpulaceae</taxon>
        <taxon>Serpula</taxon>
    </lineage>
</organism>
<evidence type="ECO:0000313" key="2">
    <source>
        <dbReference type="EMBL" id="EGN97254.1"/>
    </source>
</evidence>
<sequence>MIVSSSPSSLSSLPWPWHMPLPSPPSLAFRLLPATTGATSQFAVDVLSERAGRRGDGHMYGSDTNGEGEGEGEEVSECESVGVGGKDGVRFKDLHYSDASRLYGSIAASTNLAQSKSAPVPDLEPGKSARWQDVQDRPATSGFEDVLLVPTALFTLEGASASAVTVEVGDEPSLLRLKSGFLTDGVDVIPQQEAGRERGNEVREKPWRGSIDDDCVVSVENIATTPSDTKTVTKRMNHKRRQLQFRDDLVGVGLRMP</sequence>
<reference evidence="3" key="1">
    <citation type="journal article" date="2011" name="Science">
        <title>The plant cell wall-decomposing machinery underlies the functional diversity of forest fungi.</title>
        <authorList>
            <person name="Eastwood D.C."/>
            <person name="Floudas D."/>
            <person name="Binder M."/>
            <person name="Majcherczyk A."/>
            <person name="Schneider P."/>
            <person name="Aerts A."/>
            <person name="Asiegbu F.O."/>
            <person name="Baker S.E."/>
            <person name="Barry K."/>
            <person name="Bendiksby M."/>
            <person name="Blumentritt M."/>
            <person name="Coutinho P.M."/>
            <person name="Cullen D."/>
            <person name="de Vries R.P."/>
            <person name="Gathman A."/>
            <person name="Goodell B."/>
            <person name="Henrissat B."/>
            <person name="Ihrmark K."/>
            <person name="Kauserud H."/>
            <person name="Kohler A."/>
            <person name="LaButti K."/>
            <person name="Lapidus A."/>
            <person name="Lavin J.L."/>
            <person name="Lee Y.-H."/>
            <person name="Lindquist E."/>
            <person name="Lilly W."/>
            <person name="Lucas S."/>
            <person name="Morin E."/>
            <person name="Murat C."/>
            <person name="Oguiza J.A."/>
            <person name="Park J."/>
            <person name="Pisabarro A.G."/>
            <person name="Riley R."/>
            <person name="Rosling A."/>
            <person name="Salamov A."/>
            <person name="Schmidt O."/>
            <person name="Schmutz J."/>
            <person name="Skrede I."/>
            <person name="Stenlid J."/>
            <person name="Wiebenga A."/>
            <person name="Xie X."/>
            <person name="Kuees U."/>
            <person name="Hibbett D.S."/>
            <person name="Hoffmeister D."/>
            <person name="Hoegberg N."/>
            <person name="Martin F."/>
            <person name="Grigoriev I.V."/>
            <person name="Watkinson S.C."/>
        </authorList>
    </citation>
    <scope>NUCLEOTIDE SEQUENCE [LARGE SCALE GENOMIC DNA]</scope>
    <source>
        <strain evidence="3">strain S7.3</strain>
    </source>
</reference>
<feature type="region of interest" description="Disordered" evidence="1">
    <location>
        <begin position="113"/>
        <end position="134"/>
    </location>
</feature>
<gene>
    <name evidence="2" type="ORF">SERLA73DRAFT_74966</name>
</gene>